<dbReference type="PANTHER" id="PTHR33649:SF4">
    <property type="entry name" value="PAR1 PROTEIN"/>
    <property type="match status" value="1"/>
</dbReference>
<reference evidence="3" key="2">
    <citation type="submission" date="2025-08" db="UniProtKB">
        <authorList>
            <consortium name="RefSeq"/>
        </authorList>
    </citation>
    <scope>IDENTIFICATION</scope>
    <source>
        <tissue evidence="3">Leaves</tissue>
    </source>
</reference>
<reference evidence="2" key="1">
    <citation type="journal article" date="2025" name="Foods">
        <title>Unveiling the Microbial Signatures of Arabica Coffee Cherries: Insights into Ripeness Specific Diversity, Functional Traits, and Implications for Quality and Safety.</title>
        <authorList>
            <consortium name="RefSeq"/>
            <person name="Tenea G.N."/>
            <person name="Cifuentes V."/>
            <person name="Reyes P."/>
            <person name="Cevallos-Vallejos M."/>
        </authorList>
    </citation>
    <scope>NUCLEOTIDE SEQUENCE [LARGE SCALE GENOMIC DNA]</scope>
</reference>
<evidence type="ECO:0008006" key="4">
    <source>
        <dbReference type="Google" id="ProtNLM"/>
    </source>
</evidence>
<gene>
    <name evidence="3" type="primary">LOC113689758</name>
</gene>
<sequence>MALVLFLVFSLLLRGAFGELICEELPAEMCAFSISSSGKRCLLETYAPTDATTKYQCKTSEVAVNINMNGHVETEECIKACGLQRNVVGISSDTLLDSGFASELCSQDCSENCPNIVDLYNDLALAEGLNLSEMCKALKNSPRRIMAQVRSSGSASGPASSAAAPFAAEALNPASVESLYSAAWAPAPLLN</sequence>
<organism evidence="2 3">
    <name type="scientific">Coffea arabica</name>
    <name type="common">Arabian coffee</name>
    <dbReference type="NCBI Taxonomy" id="13443"/>
    <lineage>
        <taxon>Eukaryota</taxon>
        <taxon>Viridiplantae</taxon>
        <taxon>Streptophyta</taxon>
        <taxon>Embryophyta</taxon>
        <taxon>Tracheophyta</taxon>
        <taxon>Spermatophyta</taxon>
        <taxon>Magnoliopsida</taxon>
        <taxon>eudicotyledons</taxon>
        <taxon>Gunneridae</taxon>
        <taxon>Pentapetalae</taxon>
        <taxon>asterids</taxon>
        <taxon>lamiids</taxon>
        <taxon>Gentianales</taxon>
        <taxon>Rubiaceae</taxon>
        <taxon>Ixoroideae</taxon>
        <taxon>Gardenieae complex</taxon>
        <taxon>Bertiereae - Coffeeae clade</taxon>
        <taxon>Coffeeae</taxon>
        <taxon>Coffea</taxon>
    </lineage>
</organism>
<feature type="signal peptide" evidence="1">
    <location>
        <begin position="1"/>
        <end position="18"/>
    </location>
</feature>
<evidence type="ECO:0000256" key="1">
    <source>
        <dbReference type="SAM" id="SignalP"/>
    </source>
</evidence>
<dbReference type="OrthoDB" id="772928at2759"/>
<keyword evidence="1" id="KW-0732">Signal</keyword>
<dbReference type="RefSeq" id="XP_027063331.1">
    <property type="nucleotide sequence ID" value="XM_027207530.2"/>
</dbReference>
<feature type="chain" id="PRO_5028350507" description="PAR1 protein" evidence="1">
    <location>
        <begin position="19"/>
        <end position="191"/>
    </location>
</feature>
<evidence type="ECO:0000313" key="2">
    <source>
        <dbReference type="Proteomes" id="UP001652660"/>
    </source>
</evidence>
<dbReference type="GeneID" id="113689758"/>
<dbReference type="InterPro" id="IPR009489">
    <property type="entry name" value="PAR1"/>
</dbReference>
<proteinExistence type="predicted"/>
<name>A0A6P6SBY7_COFAR</name>
<dbReference type="AlphaFoldDB" id="A0A6P6SBY7"/>
<dbReference type="PANTHER" id="PTHR33649">
    <property type="entry name" value="PAR1 PROTEIN"/>
    <property type="match status" value="1"/>
</dbReference>
<evidence type="ECO:0000313" key="3">
    <source>
        <dbReference type="RefSeq" id="XP_027063331.1"/>
    </source>
</evidence>
<dbReference type="Proteomes" id="UP001652660">
    <property type="component" value="Chromosome 1e"/>
</dbReference>
<dbReference type="Pfam" id="PF06521">
    <property type="entry name" value="PAR1"/>
    <property type="match status" value="1"/>
</dbReference>
<accession>A0A6P6SBY7</accession>
<protein>
    <recommendedName>
        <fullName evidence="4">PAR1 protein</fullName>
    </recommendedName>
</protein>
<keyword evidence="2" id="KW-1185">Reference proteome</keyword>